<evidence type="ECO:0000256" key="10">
    <source>
        <dbReference type="ARBA" id="ARBA00047683"/>
    </source>
</evidence>
<dbReference type="Pfam" id="PF00425">
    <property type="entry name" value="Chorismate_bind"/>
    <property type="match status" value="1"/>
</dbReference>
<dbReference type="InterPro" id="IPR006805">
    <property type="entry name" value="Anth_synth_I_N"/>
</dbReference>
<evidence type="ECO:0000313" key="13">
    <source>
        <dbReference type="EMBL" id="AFS79114.1"/>
    </source>
</evidence>
<evidence type="ECO:0000256" key="4">
    <source>
        <dbReference type="ARBA" id="ARBA00020653"/>
    </source>
</evidence>
<dbReference type="STRING" id="1128398.Curi_c21100"/>
<keyword evidence="14" id="KW-1185">Reference proteome</keyword>
<dbReference type="PATRIC" id="fig|1128398.3.peg.2177"/>
<proteinExistence type="predicted"/>
<dbReference type="SUPFAM" id="SSF56322">
    <property type="entry name" value="ADC synthase"/>
    <property type="match status" value="1"/>
</dbReference>
<keyword evidence="6" id="KW-0479">Metal-binding</keyword>
<dbReference type="GO" id="GO:0000162">
    <property type="term" value="P:L-tryptophan biosynthetic process"/>
    <property type="evidence" value="ECO:0007669"/>
    <property type="project" value="TreeGrafter"/>
</dbReference>
<evidence type="ECO:0000256" key="1">
    <source>
        <dbReference type="ARBA" id="ARBA00001946"/>
    </source>
</evidence>
<evidence type="ECO:0000313" key="14">
    <source>
        <dbReference type="Proteomes" id="UP000006094"/>
    </source>
</evidence>
<dbReference type="AlphaFoldDB" id="K0B0R4"/>
<gene>
    <name evidence="13" type="primary">pabB</name>
    <name evidence="13" type="ordered locus">Curi_c21100</name>
</gene>
<comment type="cofactor">
    <cofactor evidence="1">
        <name>Mg(2+)</name>
        <dbReference type="ChEBI" id="CHEBI:18420"/>
    </cofactor>
</comment>
<comment type="catalytic activity">
    <reaction evidence="10">
        <text>chorismate + L-glutamine = anthranilate + pyruvate + L-glutamate + H(+)</text>
        <dbReference type="Rhea" id="RHEA:21732"/>
        <dbReference type="ChEBI" id="CHEBI:15361"/>
        <dbReference type="ChEBI" id="CHEBI:15378"/>
        <dbReference type="ChEBI" id="CHEBI:16567"/>
        <dbReference type="ChEBI" id="CHEBI:29748"/>
        <dbReference type="ChEBI" id="CHEBI:29985"/>
        <dbReference type="ChEBI" id="CHEBI:58359"/>
        <dbReference type="EC" id="4.1.3.27"/>
    </reaction>
</comment>
<dbReference type="PANTHER" id="PTHR11236:SF48">
    <property type="entry name" value="ISOCHORISMATE SYNTHASE MENF"/>
    <property type="match status" value="1"/>
</dbReference>
<dbReference type="Pfam" id="PF04715">
    <property type="entry name" value="Anth_synt_I_N"/>
    <property type="match status" value="1"/>
</dbReference>
<organism evidence="13 14">
    <name type="scientific">Gottschalkia acidurici (strain ATCC 7906 / DSM 604 / BCRC 14475 / CIP 104303 / KCTC 5404 / NCIMB 10678 / 9a)</name>
    <name type="common">Clostridium acidurici</name>
    <dbReference type="NCBI Taxonomy" id="1128398"/>
    <lineage>
        <taxon>Bacteria</taxon>
        <taxon>Bacillati</taxon>
        <taxon>Bacillota</taxon>
        <taxon>Tissierellia</taxon>
        <taxon>Tissierellales</taxon>
        <taxon>Gottschalkiaceae</taxon>
        <taxon>Gottschalkia</taxon>
    </lineage>
</organism>
<dbReference type="InterPro" id="IPR005802">
    <property type="entry name" value="ADC_synth_comp_1"/>
</dbReference>
<evidence type="ECO:0000259" key="11">
    <source>
        <dbReference type="Pfam" id="PF00425"/>
    </source>
</evidence>
<dbReference type="Proteomes" id="UP000006094">
    <property type="component" value="Chromosome"/>
</dbReference>
<evidence type="ECO:0000256" key="6">
    <source>
        <dbReference type="ARBA" id="ARBA00022723"/>
    </source>
</evidence>
<evidence type="ECO:0000256" key="3">
    <source>
        <dbReference type="ARBA" id="ARBA00013139"/>
    </source>
</evidence>
<comment type="subunit">
    <text evidence="2">Heterotetramer consisting of two non-identical subunits: a beta subunit (TrpG) and a large alpha subunit (TrpE).</text>
</comment>
<feature type="domain" description="Anthranilate synthase component I N-terminal" evidence="12">
    <location>
        <begin position="12"/>
        <end position="143"/>
    </location>
</feature>
<dbReference type="HOGENOM" id="CLU_006493_7_2_9"/>
<dbReference type="InterPro" id="IPR005801">
    <property type="entry name" value="ADC_synthase"/>
</dbReference>
<dbReference type="GO" id="GO:0009396">
    <property type="term" value="P:folic acid-containing compound biosynthetic process"/>
    <property type="evidence" value="ECO:0007669"/>
    <property type="project" value="InterPro"/>
</dbReference>
<dbReference type="OrthoDB" id="9803598at2"/>
<evidence type="ECO:0000256" key="5">
    <source>
        <dbReference type="ARBA" id="ARBA00022679"/>
    </source>
</evidence>
<name>K0B0R4_GOTA9</name>
<keyword evidence="8" id="KW-0456">Lyase</keyword>
<dbReference type="eggNOG" id="COG0147">
    <property type="taxonomic scope" value="Bacteria"/>
</dbReference>
<evidence type="ECO:0000256" key="8">
    <source>
        <dbReference type="ARBA" id="ARBA00023239"/>
    </source>
</evidence>
<feature type="domain" description="Chorismate-utilising enzyme C-terminal" evidence="11">
    <location>
        <begin position="195"/>
        <end position="448"/>
    </location>
</feature>
<dbReference type="GO" id="GO:0004049">
    <property type="term" value="F:anthranilate synthase activity"/>
    <property type="evidence" value="ECO:0007669"/>
    <property type="project" value="UniProtKB-EC"/>
</dbReference>
<dbReference type="KEGG" id="cad:Curi_c21100"/>
<dbReference type="GO" id="GO:0046820">
    <property type="term" value="F:4-amino-4-deoxychorismate synthase activity"/>
    <property type="evidence" value="ECO:0007669"/>
    <property type="project" value="UniProtKB-EC"/>
</dbReference>
<dbReference type="PANTHER" id="PTHR11236">
    <property type="entry name" value="AMINOBENZOATE/ANTHRANILATE SYNTHASE"/>
    <property type="match status" value="1"/>
</dbReference>
<protein>
    <recommendedName>
        <fullName evidence="4">Anthranilate synthase component 1</fullName>
        <ecNumber evidence="3">2.6.1.85</ecNumber>
    </recommendedName>
</protein>
<reference evidence="13 14" key="1">
    <citation type="journal article" date="2012" name="PLoS ONE">
        <title>The purine-utilizing bacterium Clostridium acidurici 9a: a genome-guided metabolic reconsideration.</title>
        <authorList>
            <person name="Hartwich K."/>
            <person name="Poehlein A."/>
            <person name="Daniel R."/>
        </authorList>
    </citation>
    <scope>NUCLEOTIDE SEQUENCE [LARGE SCALE GENOMIC DNA]</scope>
    <source>
        <strain evidence="14">ATCC 7906 / DSM 604 / BCRC 14475 / CIP 104303 / KCTC 5404 / NCIMB 10678 / 9a</strain>
    </source>
</reference>
<dbReference type="PRINTS" id="PR00095">
    <property type="entry name" value="ANTSNTHASEI"/>
</dbReference>
<dbReference type="EMBL" id="CP003326">
    <property type="protein sequence ID" value="AFS79114.1"/>
    <property type="molecule type" value="Genomic_DNA"/>
</dbReference>
<dbReference type="Gene3D" id="3.60.120.10">
    <property type="entry name" value="Anthranilate synthase"/>
    <property type="match status" value="1"/>
</dbReference>
<keyword evidence="5 13" id="KW-0808">Transferase</keyword>
<evidence type="ECO:0000256" key="7">
    <source>
        <dbReference type="ARBA" id="ARBA00022842"/>
    </source>
</evidence>
<dbReference type="InterPro" id="IPR015890">
    <property type="entry name" value="Chorismate_C"/>
</dbReference>
<accession>K0B0R4</accession>
<comment type="function">
    <text evidence="9">Part of a heterotetrameric complex that catalyzes the two-step biosynthesis of anthranilate, an intermediate in the biosynthesis of L-tryptophan. In the first step, the glutamine-binding beta subunit (TrpG) of anthranilate synthase (AS) provides the glutamine amidotransferase activity which generates ammonia as a substrate that, along with chorismate, is used in the second step, catalyzed by the large alpha subunit of AS (TrpE) to produce anthranilate. In the absence of TrpG, TrpE can synthesize anthranilate directly from chorismate and high concentrations of ammonia.</text>
</comment>
<dbReference type="RefSeq" id="WP_014968250.1">
    <property type="nucleotide sequence ID" value="NC_018664.1"/>
</dbReference>
<evidence type="ECO:0000256" key="9">
    <source>
        <dbReference type="ARBA" id="ARBA00025634"/>
    </source>
</evidence>
<dbReference type="InterPro" id="IPR019999">
    <property type="entry name" value="Anth_synth_I-like"/>
</dbReference>
<dbReference type="GO" id="GO:0046872">
    <property type="term" value="F:metal ion binding"/>
    <property type="evidence" value="ECO:0007669"/>
    <property type="project" value="UniProtKB-KW"/>
</dbReference>
<dbReference type="NCBIfam" id="TIGR00553">
    <property type="entry name" value="pabB"/>
    <property type="match status" value="1"/>
</dbReference>
<dbReference type="EC" id="2.6.1.85" evidence="3"/>
<keyword evidence="7" id="KW-0460">Magnesium</keyword>
<sequence length="458" mass="52485">MLIKEINTKLNSFEIFTIFKDEYRPFFLDSGMDREKLGQFSFIGFNPLLVFKSKDNDIEITENDEITRFKGNPLDKLDEIYKKYKMDYESELPFVGGLVGYLSYDLCHHIEKLPRTSVDDVNIPDIHFGIYDGVIVIDHRENKDKVYVASLGIKEKEDVVVESIINRIKENEEKGIEINLPSVSTKKEFKSNFTKDEYIKSIQKTRDYIKSGDIYIINLTQRFECDLEETPYELYGKLRSINPAPFSSYMDFGEGYIVSSSPERFLKLKDNILETRPIKGTRPRGATPEEDLKNKEELINSEKDKAELLMIVDLERNDLGKISEVGSVKVTELFVIEEYPTVFHLVSTVTSKMREELTPIDCIKATFPGGSITGAPKIRAMEVIDELEPTQRNIYTGSIGYIGLNGDMDINIVIRTVVCKDNKAYFQVGGGIVWDSDPEFEYQETLDKAKALMEALNK</sequence>
<evidence type="ECO:0000256" key="2">
    <source>
        <dbReference type="ARBA" id="ARBA00011575"/>
    </source>
</evidence>
<evidence type="ECO:0000259" key="12">
    <source>
        <dbReference type="Pfam" id="PF04715"/>
    </source>
</evidence>
<keyword evidence="13" id="KW-0032">Aminotransferase</keyword>